<evidence type="ECO:0000256" key="7">
    <source>
        <dbReference type="ARBA" id="ARBA00022989"/>
    </source>
</evidence>
<dbReference type="SMART" id="SM00382">
    <property type="entry name" value="AAA"/>
    <property type="match status" value="1"/>
</dbReference>
<dbReference type="GO" id="GO:0015421">
    <property type="term" value="F:ABC-type oligopeptide transporter activity"/>
    <property type="evidence" value="ECO:0007669"/>
    <property type="project" value="TreeGrafter"/>
</dbReference>
<reference evidence="12" key="1">
    <citation type="journal article" date="2015" name="Nature">
        <title>Complex archaea that bridge the gap between prokaryotes and eukaryotes.</title>
        <authorList>
            <person name="Spang A."/>
            <person name="Saw J.H."/>
            <person name="Jorgensen S.L."/>
            <person name="Zaremba-Niedzwiedzka K."/>
            <person name="Martijn J."/>
            <person name="Lind A.E."/>
            <person name="van Eijk R."/>
            <person name="Schleper C."/>
            <person name="Guy L."/>
            <person name="Ettema T.J."/>
        </authorList>
    </citation>
    <scope>NUCLEOTIDE SEQUENCE</scope>
</reference>
<comment type="caution">
    <text evidence="12">The sequence shown here is derived from an EMBL/GenBank/DDBJ whole genome shotgun (WGS) entry which is preliminary data.</text>
</comment>
<accession>A0A0F9PNP6</accession>
<dbReference type="InterPro" id="IPR011527">
    <property type="entry name" value="ABC1_TM_dom"/>
</dbReference>
<dbReference type="Gene3D" id="3.40.50.300">
    <property type="entry name" value="P-loop containing nucleotide triphosphate hydrolases"/>
    <property type="match status" value="1"/>
</dbReference>
<dbReference type="PANTHER" id="PTHR43394:SF1">
    <property type="entry name" value="ATP-BINDING CASSETTE SUB-FAMILY B MEMBER 10, MITOCHONDRIAL"/>
    <property type="match status" value="1"/>
</dbReference>
<comment type="subcellular location">
    <subcellularLocation>
        <location evidence="1">Cell membrane</location>
        <topology evidence="1">Multi-pass membrane protein</topology>
    </subcellularLocation>
</comment>
<name>A0A0F9PNP6_9ZZZZ</name>
<evidence type="ECO:0000256" key="6">
    <source>
        <dbReference type="ARBA" id="ARBA00022840"/>
    </source>
</evidence>
<dbReference type="PROSITE" id="PS50893">
    <property type="entry name" value="ABC_TRANSPORTER_2"/>
    <property type="match status" value="1"/>
</dbReference>
<dbReference type="GO" id="GO:0005886">
    <property type="term" value="C:plasma membrane"/>
    <property type="evidence" value="ECO:0007669"/>
    <property type="project" value="UniProtKB-SubCell"/>
</dbReference>
<dbReference type="InterPro" id="IPR017871">
    <property type="entry name" value="ABC_transporter-like_CS"/>
</dbReference>
<dbReference type="InterPro" id="IPR027417">
    <property type="entry name" value="P-loop_NTPase"/>
</dbReference>
<feature type="domain" description="ABC transmembrane type-1" evidence="11">
    <location>
        <begin position="1"/>
        <end position="251"/>
    </location>
</feature>
<dbReference type="InterPro" id="IPR036640">
    <property type="entry name" value="ABC1_TM_sf"/>
</dbReference>
<dbReference type="InterPro" id="IPR003439">
    <property type="entry name" value="ABC_transporter-like_ATP-bd"/>
</dbReference>
<evidence type="ECO:0000256" key="2">
    <source>
        <dbReference type="ARBA" id="ARBA00022448"/>
    </source>
</evidence>
<keyword evidence="2" id="KW-0813">Transport</keyword>
<gene>
    <name evidence="12" type="ORF">LCGC14_0876770</name>
</gene>
<feature type="transmembrane region" description="Helical" evidence="9">
    <location>
        <begin position="217"/>
        <end position="239"/>
    </location>
</feature>
<keyword evidence="8 9" id="KW-0472">Membrane</keyword>
<feature type="transmembrane region" description="Helical" evidence="9">
    <location>
        <begin position="109"/>
        <end position="126"/>
    </location>
</feature>
<evidence type="ECO:0008006" key="13">
    <source>
        <dbReference type="Google" id="ProtNLM"/>
    </source>
</evidence>
<evidence type="ECO:0000256" key="1">
    <source>
        <dbReference type="ARBA" id="ARBA00004651"/>
    </source>
</evidence>
<sequence length="559" mass="63159">MLGLVIVGKIVDLAISWNGNISEGLSLLNTDILIILILYLIRFIISFVIVSSSSWLAWNANKRIKNEFFEQIQNKPMKFHDAIRTGEIISLANIDVQQIVEFINPGLRVFMNIIISIFFSLFFFLSVLNTPLLFFCLIPFLIAYILTFIRFNRNMAPVSEGFMRKYGIMSTAVQENINAAKVIRAFAEESYEREKFHKHILDLKQTWHKRLILQARYFPSLILLGAISFLGLFGVFLIIYGNLTIGALVSVDGFLLFLLYNTYDLPFAVTLYNGALAGARRIYTMQNKEEGEETRKRNIEVSEVRGQIVFENVSFQYPTSMKPVLKNISFTVTPGQTIAIIGPTGSGKSSLTQLLLRLYEYEGTIKIDGINIKDISLESLRKSIGRIEQDIYLFPRTIRENIAFGLRNATQLEIENAAKLAQAEEFILNDLPKGYETYVGEGGSQLSGGQKQRIALARTFLTNPHVLILDDSTSSVDSKTEEEIVKAINNVRQGRTMFIITHRLSTIRESDCVMVLKGAEIVAKGHHSDLIYTSPDYRRIFGKNADLPPLRKMKSGGTT</sequence>
<dbReference type="Pfam" id="PF00664">
    <property type="entry name" value="ABC_membrane"/>
    <property type="match status" value="1"/>
</dbReference>
<dbReference type="Gene3D" id="1.20.1560.10">
    <property type="entry name" value="ABC transporter type 1, transmembrane domain"/>
    <property type="match status" value="1"/>
</dbReference>
<dbReference type="SUPFAM" id="SSF52540">
    <property type="entry name" value="P-loop containing nucleoside triphosphate hydrolases"/>
    <property type="match status" value="1"/>
</dbReference>
<dbReference type="SUPFAM" id="SSF90123">
    <property type="entry name" value="ABC transporter transmembrane region"/>
    <property type="match status" value="1"/>
</dbReference>
<keyword evidence="4 9" id="KW-0812">Transmembrane</keyword>
<evidence type="ECO:0000256" key="3">
    <source>
        <dbReference type="ARBA" id="ARBA00022475"/>
    </source>
</evidence>
<evidence type="ECO:0000256" key="5">
    <source>
        <dbReference type="ARBA" id="ARBA00022741"/>
    </source>
</evidence>
<dbReference type="InterPro" id="IPR003593">
    <property type="entry name" value="AAA+_ATPase"/>
</dbReference>
<keyword evidence="3" id="KW-1003">Cell membrane</keyword>
<evidence type="ECO:0000259" key="10">
    <source>
        <dbReference type="PROSITE" id="PS50893"/>
    </source>
</evidence>
<keyword evidence="5" id="KW-0547">Nucleotide-binding</keyword>
<dbReference type="GO" id="GO:0016887">
    <property type="term" value="F:ATP hydrolysis activity"/>
    <property type="evidence" value="ECO:0007669"/>
    <property type="project" value="InterPro"/>
</dbReference>
<feature type="transmembrane region" description="Helical" evidence="9">
    <location>
        <begin position="32"/>
        <end position="58"/>
    </location>
</feature>
<dbReference type="EMBL" id="LAZR01002736">
    <property type="protein sequence ID" value="KKN26232.1"/>
    <property type="molecule type" value="Genomic_DNA"/>
</dbReference>
<feature type="transmembrane region" description="Helical" evidence="9">
    <location>
        <begin position="132"/>
        <end position="149"/>
    </location>
</feature>
<evidence type="ECO:0000313" key="12">
    <source>
        <dbReference type="EMBL" id="KKN26232.1"/>
    </source>
</evidence>
<dbReference type="GO" id="GO:0005524">
    <property type="term" value="F:ATP binding"/>
    <property type="evidence" value="ECO:0007669"/>
    <property type="project" value="UniProtKB-KW"/>
</dbReference>
<dbReference type="Pfam" id="PF00005">
    <property type="entry name" value="ABC_tran"/>
    <property type="match status" value="1"/>
</dbReference>
<evidence type="ECO:0000256" key="8">
    <source>
        <dbReference type="ARBA" id="ARBA00023136"/>
    </source>
</evidence>
<dbReference type="InterPro" id="IPR039421">
    <property type="entry name" value="Type_1_exporter"/>
</dbReference>
<keyword evidence="7 9" id="KW-1133">Transmembrane helix</keyword>
<keyword evidence="6" id="KW-0067">ATP-binding</keyword>
<evidence type="ECO:0000256" key="4">
    <source>
        <dbReference type="ARBA" id="ARBA00022692"/>
    </source>
</evidence>
<evidence type="ECO:0000259" key="11">
    <source>
        <dbReference type="PROSITE" id="PS50929"/>
    </source>
</evidence>
<dbReference type="PANTHER" id="PTHR43394">
    <property type="entry name" value="ATP-DEPENDENT PERMEASE MDL1, MITOCHONDRIAL"/>
    <property type="match status" value="1"/>
</dbReference>
<proteinExistence type="predicted"/>
<dbReference type="AlphaFoldDB" id="A0A0F9PNP6"/>
<dbReference type="PROSITE" id="PS00211">
    <property type="entry name" value="ABC_TRANSPORTER_1"/>
    <property type="match status" value="1"/>
</dbReference>
<organism evidence="12">
    <name type="scientific">marine sediment metagenome</name>
    <dbReference type="NCBI Taxonomy" id="412755"/>
    <lineage>
        <taxon>unclassified sequences</taxon>
        <taxon>metagenomes</taxon>
        <taxon>ecological metagenomes</taxon>
    </lineage>
</organism>
<feature type="domain" description="ABC transporter" evidence="10">
    <location>
        <begin position="308"/>
        <end position="543"/>
    </location>
</feature>
<protein>
    <recommendedName>
        <fullName evidence="13">ABC transporter ATP-binding protein</fullName>
    </recommendedName>
</protein>
<dbReference type="FunFam" id="3.40.50.300:FF:000221">
    <property type="entry name" value="Multidrug ABC transporter ATP-binding protein"/>
    <property type="match status" value="1"/>
</dbReference>
<evidence type="ECO:0000256" key="9">
    <source>
        <dbReference type="SAM" id="Phobius"/>
    </source>
</evidence>
<dbReference type="PROSITE" id="PS50929">
    <property type="entry name" value="ABC_TM1F"/>
    <property type="match status" value="1"/>
</dbReference>